<dbReference type="SUPFAM" id="SSF161098">
    <property type="entry name" value="MetI-like"/>
    <property type="match status" value="2"/>
</dbReference>
<dbReference type="GO" id="GO:0015226">
    <property type="term" value="F:carnitine transmembrane transporter activity"/>
    <property type="evidence" value="ECO:0007669"/>
    <property type="project" value="TreeGrafter"/>
</dbReference>
<proteinExistence type="predicted"/>
<evidence type="ECO:0000256" key="2">
    <source>
        <dbReference type="ARBA" id="ARBA00004236"/>
    </source>
</evidence>
<dbReference type="PANTHER" id="PTHR47737:SF1">
    <property type="entry name" value="GLYCINE BETAINE_PROLINE BETAINE TRANSPORT SYSTEM PERMEASE PROTEIN PROW"/>
    <property type="match status" value="1"/>
</dbReference>
<evidence type="ECO:0000259" key="9">
    <source>
        <dbReference type="PROSITE" id="PS50928"/>
    </source>
</evidence>
<name>A0A6J7FEE8_9ZZZZ</name>
<feature type="transmembrane region" description="Helical" evidence="8">
    <location>
        <begin position="456"/>
        <end position="476"/>
    </location>
</feature>
<dbReference type="GO" id="GO:0031460">
    <property type="term" value="P:glycine betaine transport"/>
    <property type="evidence" value="ECO:0007669"/>
    <property type="project" value="TreeGrafter"/>
</dbReference>
<evidence type="ECO:0000256" key="5">
    <source>
        <dbReference type="ARBA" id="ARBA00022692"/>
    </source>
</evidence>
<protein>
    <submittedName>
        <fullName evidence="10">Unannotated protein</fullName>
    </submittedName>
</protein>
<dbReference type="InterPro" id="IPR035906">
    <property type="entry name" value="MetI-like_sf"/>
</dbReference>
<dbReference type="Pfam" id="PF00528">
    <property type="entry name" value="BPD_transp_1"/>
    <property type="match status" value="2"/>
</dbReference>
<feature type="transmembrane region" description="Helical" evidence="8">
    <location>
        <begin position="118"/>
        <end position="135"/>
    </location>
</feature>
<keyword evidence="7 8" id="KW-0472">Membrane</keyword>
<keyword evidence="5 8" id="KW-0812">Transmembrane</keyword>
<feature type="transmembrane region" description="Helical" evidence="8">
    <location>
        <begin position="264"/>
        <end position="283"/>
    </location>
</feature>
<feature type="transmembrane region" description="Helical" evidence="8">
    <location>
        <begin position="20"/>
        <end position="39"/>
    </location>
</feature>
<keyword evidence="6 8" id="KW-1133">Transmembrane helix</keyword>
<feature type="transmembrane region" description="Helical" evidence="8">
    <location>
        <begin position="429"/>
        <end position="449"/>
    </location>
</feature>
<feature type="transmembrane region" description="Helical" evidence="8">
    <location>
        <begin position="295"/>
        <end position="315"/>
    </location>
</feature>
<sequence length="643" mass="68697">MTTTIEAPPAGEHRPARWRLVPAIGLGMLVVLGLALSAVDGWPANWNMNLRNPIDDFQSWIIDHKTDNPFWKFFFTPISSFIEGSFNTLSDQLKLLPWYALALIAFATIARTRKWGSAVVVGLLMLFPGAVGLWNPTMETLALLMVAVAICIVVGVPLGVLAALNHRFGSLIRPLLDAMQTVPSTVYLVPSILFFSIGRVPAAVAMVLFALPPVVRLTTLGINGVPPETVDAGHVFGSSRRQLLFNVQLPQAIPSIATGVNQTINLGIGIVVIAALIGAGGLGQEALDSLRTRSPGRGLVIGAALVALAIVLDRIARSFIERTTPDPGARQPRWVAPTVIIAIVALVIVGRAAGWLDFPLHWGVKWADPFDHFLTWARDTFRHQIAWVNDHFVADVYLRLADFFTNALAWPVIILAGAALGLWLKGWGLAGFCATSGVIIGLTGFWTPALQTTVQVLLASIIATLIAVPLGIWAGRRPRVERVLLPVLDALQTVPSLIYAIIFVYLIGVSMVPGGIIASVLYAIAPGIRVTALGIKAVPESAIEAATVFGATPRQVMFGIRIPLSLPALIVALNQVLLITVSMVIIAGLTGGGALGYEVVDAFTGNHVGKGFEVAIALALMAMMLDRLTQAFAVRFQPPAATR</sequence>
<gene>
    <name evidence="10" type="ORF">UFOPK3376_03071</name>
</gene>
<evidence type="ECO:0000256" key="3">
    <source>
        <dbReference type="ARBA" id="ARBA00022448"/>
    </source>
</evidence>
<dbReference type="InterPro" id="IPR000515">
    <property type="entry name" value="MetI-like"/>
</dbReference>
<dbReference type="AlphaFoldDB" id="A0A6J7FEE8"/>
<feature type="transmembrane region" description="Helical" evidence="8">
    <location>
        <begin position="564"/>
        <end position="587"/>
    </location>
</feature>
<keyword evidence="4" id="KW-1003">Cell membrane</keyword>
<dbReference type="GO" id="GO:0015871">
    <property type="term" value="P:choline transport"/>
    <property type="evidence" value="ECO:0007669"/>
    <property type="project" value="TreeGrafter"/>
</dbReference>
<feature type="domain" description="ABC transmembrane type-1" evidence="9">
    <location>
        <begin position="449"/>
        <end position="633"/>
    </location>
</feature>
<feature type="domain" description="ABC transmembrane type-1" evidence="9">
    <location>
        <begin position="137"/>
        <end position="316"/>
    </location>
</feature>
<feature type="transmembrane region" description="Helical" evidence="8">
    <location>
        <begin position="403"/>
        <end position="423"/>
    </location>
</feature>
<feature type="transmembrane region" description="Helical" evidence="8">
    <location>
        <begin position="141"/>
        <end position="164"/>
    </location>
</feature>
<feature type="transmembrane region" description="Helical" evidence="8">
    <location>
        <begin position="335"/>
        <end position="356"/>
    </location>
</feature>
<dbReference type="FunFam" id="1.10.3720.10:FF:000001">
    <property type="entry name" value="Glycine betaine ABC transporter, permease"/>
    <property type="match status" value="1"/>
</dbReference>
<dbReference type="GO" id="GO:0043190">
    <property type="term" value="C:ATP-binding cassette (ABC) transporter complex"/>
    <property type="evidence" value="ECO:0007669"/>
    <property type="project" value="TreeGrafter"/>
</dbReference>
<accession>A0A6J7FEE8</accession>
<feature type="transmembrane region" description="Helical" evidence="8">
    <location>
        <begin position="185"/>
        <end position="211"/>
    </location>
</feature>
<dbReference type="GO" id="GO:0005275">
    <property type="term" value="F:amine transmembrane transporter activity"/>
    <property type="evidence" value="ECO:0007669"/>
    <property type="project" value="TreeGrafter"/>
</dbReference>
<dbReference type="PROSITE" id="PS50928">
    <property type="entry name" value="ABC_TM1"/>
    <property type="match status" value="2"/>
</dbReference>
<comment type="subcellular location">
    <subcellularLocation>
        <location evidence="2">Cell membrane</location>
    </subcellularLocation>
    <subcellularLocation>
        <location evidence="1">Membrane</location>
        <topology evidence="1">Multi-pass membrane protein</topology>
    </subcellularLocation>
</comment>
<reference evidence="10" key="1">
    <citation type="submission" date="2020-05" db="EMBL/GenBank/DDBJ databases">
        <authorList>
            <person name="Chiriac C."/>
            <person name="Salcher M."/>
            <person name="Ghai R."/>
            <person name="Kavagutti S V."/>
        </authorList>
    </citation>
    <scope>NUCLEOTIDE SEQUENCE</scope>
</reference>
<evidence type="ECO:0000256" key="6">
    <source>
        <dbReference type="ARBA" id="ARBA00022989"/>
    </source>
</evidence>
<dbReference type="CDD" id="cd06261">
    <property type="entry name" value="TM_PBP2"/>
    <property type="match status" value="2"/>
</dbReference>
<feature type="transmembrane region" description="Helical" evidence="8">
    <location>
        <begin position="496"/>
        <end position="524"/>
    </location>
</feature>
<evidence type="ECO:0000313" key="10">
    <source>
        <dbReference type="EMBL" id="CAB4894462.1"/>
    </source>
</evidence>
<organism evidence="10">
    <name type="scientific">freshwater metagenome</name>
    <dbReference type="NCBI Taxonomy" id="449393"/>
    <lineage>
        <taxon>unclassified sequences</taxon>
        <taxon>metagenomes</taxon>
        <taxon>ecological metagenomes</taxon>
    </lineage>
</organism>
<evidence type="ECO:0000256" key="7">
    <source>
        <dbReference type="ARBA" id="ARBA00023136"/>
    </source>
</evidence>
<evidence type="ECO:0000256" key="8">
    <source>
        <dbReference type="SAM" id="Phobius"/>
    </source>
</evidence>
<dbReference type="Gene3D" id="1.10.3720.10">
    <property type="entry name" value="MetI-like"/>
    <property type="match status" value="2"/>
</dbReference>
<evidence type="ECO:0000256" key="4">
    <source>
        <dbReference type="ARBA" id="ARBA00022475"/>
    </source>
</evidence>
<dbReference type="EMBL" id="CAFBLP010000133">
    <property type="protein sequence ID" value="CAB4894462.1"/>
    <property type="molecule type" value="Genomic_DNA"/>
</dbReference>
<keyword evidence="3" id="KW-0813">Transport</keyword>
<dbReference type="PANTHER" id="PTHR47737">
    <property type="entry name" value="GLYCINE BETAINE/PROLINE BETAINE TRANSPORT SYSTEM PERMEASE PROTEIN PROW"/>
    <property type="match status" value="1"/>
</dbReference>
<evidence type="ECO:0000256" key="1">
    <source>
        <dbReference type="ARBA" id="ARBA00004141"/>
    </source>
</evidence>